<dbReference type="InterPro" id="IPR036236">
    <property type="entry name" value="Znf_C2H2_sf"/>
</dbReference>
<feature type="compositionally biased region" description="Basic and acidic residues" evidence="10">
    <location>
        <begin position="444"/>
        <end position="456"/>
    </location>
</feature>
<evidence type="ECO:0000313" key="13">
    <source>
        <dbReference type="Proteomes" id="UP000472262"/>
    </source>
</evidence>
<evidence type="ECO:0000256" key="7">
    <source>
        <dbReference type="ARBA" id="ARBA00023163"/>
    </source>
</evidence>
<gene>
    <name evidence="12" type="primary">si:ch211-261d7.6</name>
</gene>
<feature type="domain" description="C2H2-type" evidence="11">
    <location>
        <begin position="374"/>
        <end position="396"/>
    </location>
</feature>
<dbReference type="AlphaFoldDB" id="A0A672QTX1"/>
<dbReference type="PANTHER" id="PTHR24394:SF43">
    <property type="entry name" value="ZINC FINGER AND BTB DOMAIN CONTAINING 39"/>
    <property type="match status" value="1"/>
</dbReference>
<keyword evidence="3" id="KW-0677">Repeat</keyword>
<dbReference type="Pfam" id="PF00096">
    <property type="entry name" value="zf-C2H2"/>
    <property type="match status" value="5"/>
</dbReference>
<dbReference type="SUPFAM" id="SSF57667">
    <property type="entry name" value="beta-beta-alpha zinc fingers"/>
    <property type="match status" value="3"/>
</dbReference>
<protein>
    <submittedName>
        <fullName evidence="12">Zinc finger protein 729-like</fullName>
    </submittedName>
</protein>
<evidence type="ECO:0000256" key="6">
    <source>
        <dbReference type="ARBA" id="ARBA00023015"/>
    </source>
</evidence>
<name>A0A672QTX1_SINGR</name>
<feature type="domain" description="C2H2-type" evidence="11">
    <location>
        <begin position="319"/>
        <end position="346"/>
    </location>
</feature>
<proteinExistence type="predicted"/>
<reference evidence="12" key="2">
    <citation type="submission" date="2025-09" db="UniProtKB">
        <authorList>
            <consortium name="Ensembl"/>
        </authorList>
    </citation>
    <scope>IDENTIFICATION</scope>
</reference>
<comment type="subcellular location">
    <subcellularLocation>
        <location evidence="1">Nucleus</location>
    </subcellularLocation>
</comment>
<dbReference type="Gene3D" id="3.30.160.60">
    <property type="entry name" value="Classic Zinc Finger"/>
    <property type="match status" value="4"/>
</dbReference>
<evidence type="ECO:0000256" key="1">
    <source>
        <dbReference type="ARBA" id="ARBA00004123"/>
    </source>
</evidence>
<dbReference type="GO" id="GO:0000981">
    <property type="term" value="F:DNA-binding transcription factor activity, RNA polymerase II-specific"/>
    <property type="evidence" value="ECO:0007669"/>
    <property type="project" value="TreeGrafter"/>
</dbReference>
<dbReference type="SMART" id="SM00355">
    <property type="entry name" value="ZnF_C2H2"/>
    <property type="match status" value="8"/>
</dbReference>
<feature type="domain" description="C2H2-type" evidence="11">
    <location>
        <begin position="292"/>
        <end position="314"/>
    </location>
</feature>
<feature type="compositionally biased region" description="Low complexity" evidence="10">
    <location>
        <begin position="11"/>
        <end position="21"/>
    </location>
</feature>
<dbReference type="InterPro" id="IPR013087">
    <property type="entry name" value="Znf_C2H2_type"/>
</dbReference>
<feature type="domain" description="C2H2-type" evidence="11">
    <location>
        <begin position="346"/>
        <end position="373"/>
    </location>
</feature>
<dbReference type="GO" id="GO:0008270">
    <property type="term" value="F:zinc ion binding"/>
    <property type="evidence" value="ECO:0007669"/>
    <property type="project" value="UniProtKB-KW"/>
</dbReference>
<keyword evidence="6" id="KW-0805">Transcription regulation</keyword>
<evidence type="ECO:0000256" key="10">
    <source>
        <dbReference type="SAM" id="MobiDB-lite"/>
    </source>
</evidence>
<feature type="region of interest" description="Disordered" evidence="10">
    <location>
        <begin position="1"/>
        <end position="58"/>
    </location>
</feature>
<feature type="domain" description="C2H2-type" evidence="11">
    <location>
        <begin position="127"/>
        <end position="154"/>
    </location>
</feature>
<evidence type="ECO:0000256" key="5">
    <source>
        <dbReference type="ARBA" id="ARBA00022833"/>
    </source>
</evidence>
<evidence type="ECO:0000256" key="3">
    <source>
        <dbReference type="ARBA" id="ARBA00022737"/>
    </source>
</evidence>
<dbReference type="PROSITE" id="PS00028">
    <property type="entry name" value="ZINC_FINGER_C2H2_1"/>
    <property type="match status" value="7"/>
</dbReference>
<reference evidence="12" key="1">
    <citation type="submission" date="2025-08" db="UniProtKB">
        <authorList>
            <consortium name="Ensembl"/>
        </authorList>
    </citation>
    <scope>IDENTIFICATION</scope>
</reference>
<dbReference type="PANTHER" id="PTHR24394">
    <property type="entry name" value="ZINC FINGER PROTEIN"/>
    <property type="match status" value="1"/>
</dbReference>
<dbReference type="Pfam" id="PF12874">
    <property type="entry name" value="zf-met"/>
    <property type="match status" value="2"/>
</dbReference>
<evidence type="ECO:0000256" key="4">
    <source>
        <dbReference type="ARBA" id="ARBA00022771"/>
    </source>
</evidence>
<sequence length="528" mass="59676">MAAVNAANDGSLQSNNESLSSEYEKGAAQEVNIDPVSNGKASNAKNTDGEMELSPSGPILKAQDHAEVVAANAAVAPAKIKIEQAEEDECVVVHIDEIEEENVADMSTNKGDSSERDKSAKVKLCSKSCQDCRQQFTNWKAFRIHIREHVNEKRKINRQVESVTDGNDSGLRYFTKKKKVKEEKETDEDESIDSSCQRKPSEIFPSHPAFDMLLKEEKPVFVKTNRVYACAVCGKVYSYFESFRNHQKLHITKDQQPEIRCEKCQKTFSRPVSLTRHLKLSKQCVPEEPSDLHCERCDKSFTSAMVLASHQEMHKQRPFWCDVCAKGFRSSVGLERHLLGHENKKHICDICQKSFRVAAELRYHYNIHTGAKPYTCNLCHKSFSQMGNLITHRKKHLEVFKEGEDAPLGKRDAGLRGKNRVSVMKKVVLGANYVFGQEKVMKKDPSENCEEKHVDVNDATLPESDSPDTSDSSDISSDESQKCLKEEQEETLQVQEVDDDWECIECGAHFTGESELHMHYMKHASGEV</sequence>
<evidence type="ECO:0000259" key="11">
    <source>
        <dbReference type="PROSITE" id="PS50157"/>
    </source>
</evidence>
<organism evidence="12 13">
    <name type="scientific">Sinocyclocheilus grahami</name>
    <name type="common">Dianchi golden-line fish</name>
    <name type="synonym">Barbus grahami</name>
    <dbReference type="NCBI Taxonomy" id="75366"/>
    <lineage>
        <taxon>Eukaryota</taxon>
        <taxon>Metazoa</taxon>
        <taxon>Chordata</taxon>
        <taxon>Craniata</taxon>
        <taxon>Vertebrata</taxon>
        <taxon>Euteleostomi</taxon>
        <taxon>Actinopterygii</taxon>
        <taxon>Neopterygii</taxon>
        <taxon>Teleostei</taxon>
        <taxon>Ostariophysi</taxon>
        <taxon>Cypriniformes</taxon>
        <taxon>Cyprinidae</taxon>
        <taxon>Cyprininae</taxon>
        <taxon>Sinocyclocheilus</taxon>
    </lineage>
</organism>
<dbReference type="PROSITE" id="PS50157">
    <property type="entry name" value="ZINC_FINGER_C2H2_2"/>
    <property type="match status" value="8"/>
</dbReference>
<keyword evidence="4 9" id="KW-0863">Zinc-finger</keyword>
<dbReference type="GO" id="GO:0005634">
    <property type="term" value="C:nucleus"/>
    <property type="evidence" value="ECO:0007669"/>
    <property type="project" value="UniProtKB-SubCell"/>
</dbReference>
<dbReference type="Ensembl" id="ENSSGRT00000084797.1">
    <property type="protein sequence ID" value="ENSSGRP00000079623.1"/>
    <property type="gene ID" value="ENSSGRG00000040344.1"/>
</dbReference>
<evidence type="ECO:0000256" key="2">
    <source>
        <dbReference type="ARBA" id="ARBA00022723"/>
    </source>
</evidence>
<keyword evidence="5" id="KW-0862">Zinc</keyword>
<keyword evidence="13" id="KW-1185">Reference proteome</keyword>
<feature type="domain" description="C2H2-type" evidence="11">
    <location>
        <begin position="228"/>
        <end position="255"/>
    </location>
</feature>
<evidence type="ECO:0000313" key="12">
    <source>
        <dbReference type="Ensembl" id="ENSSGRP00000079623.1"/>
    </source>
</evidence>
<keyword evidence="8" id="KW-0539">Nucleus</keyword>
<dbReference type="InParanoid" id="A0A672QTX1"/>
<dbReference type="Proteomes" id="UP000472262">
    <property type="component" value="Unassembled WGS sequence"/>
</dbReference>
<keyword evidence="7" id="KW-0804">Transcription</keyword>
<feature type="region of interest" description="Disordered" evidence="10">
    <location>
        <begin position="444"/>
        <end position="496"/>
    </location>
</feature>
<feature type="domain" description="C2H2-type" evidence="11">
    <location>
        <begin position="259"/>
        <end position="289"/>
    </location>
</feature>
<accession>A0A672QTX1</accession>
<dbReference type="OMA" id="RIHIREH"/>
<dbReference type="FunFam" id="3.30.160.60:FF:000621">
    <property type="entry name" value="FLT3-interacting zinc finger 1"/>
    <property type="match status" value="1"/>
</dbReference>
<evidence type="ECO:0000256" key="9">
    <source>
        <dbReference type="PROSITE-ProRule" id="PRU00042"/>
    </source>
</evidence>
<evidence type="ECO:0000256" key="8">
    <source>
        <dbReference type="ARBA" id="ARBA00023242"/>
    </source>
</evidence>
<feature type="domain" description="C2H2-type" evidence="11">
    <location>
        <begin position="501"/>
        <end position="528"/>
    </location>
</feature>
<keyword evidence="2" id="KW-0479">Metal-binding</keyword>